<dbReference type="EMBL" id="BOVJ01000075">
    <property type="protein sequence ID" value="GIQ63919.1"/>
    <property type="molecule type" value="Genomic_DNA"/>
</dbReference>
<organism evidence="1 2">
    <name type="scientific">Paenibacillus cisolokensis</name>
    <dbReference type="NCBI Taxonomy" id="1658519"/>
    <lineage>
        <taxon>Bacteria</taxon>
        <taxon>Bacillati</taxon>
        <taxon>Bacillota</taxon>
        <taxon>Bacilli</taxon>
        <taxon>Bacillales</taxon>
        <taxon>Paenibacillaceae</taxon>
        <taxon>Paenibacillus</taxon>
    </lineage>
</organism>
<evidence type="ECO:0000313" key="1">
    <source>
        <dbReference type="EMBL" id="GIQ63919.1"/>
    </source>
</evidence>
<gene>
    <name evidence="1" type="ORF">PACILC2_24870</name>
</gene>
<evidence type="ECO:0000313" key="2">
    <source>
        <dbReference type="Proteomes" id="UP000680304"/>
    </source>
</evidence>
<keyword evidence="2" id="KW-1185">Reference proteome</keyword>
<comment type="caution">
    <text evidence="1">The sequence shown here is derived from an EMBL/GenBank/DDBJ whole genome shotgun (WGS) entry which is preliminary data.</text>
</comment>
<name>A0ABQ4N6Y2_9BACL</name>
<protein>
    <submittedName>
        <fullName evidence="1">Uncharacterized protein</fullName>
    </submittedName>
</protein>
<reference evidence="1 2" key="1">
    <citation type="submission" date="2021-04" db="EMBL/GenBank/DDBJ databases">
        <title>Draft genome sequence of Paenibacillus cisolokensis, LC2-13A.</title>
        <authorList>
            <person name="Uke A."/>
            <person name="Chhe C."/>
            <person name="Baramee S."/>
            <person name="Kosugi A."/>
        </authorList>
    </citation>
    <scope>NUCLEOTIDE SEQUENCE [LARGE SCALE GENOMIC DNA]</scope>
    <source>
        <strain evidence="1 2">LC2-13A</strain>
    </source>
</reference>
<accession>A0ABQ4N6Y2</accession>
<dbReference type="Proteomes" id="UP000680304">
    <property type="component" value="Unassembled WGS sequence"/>
</dbReference>
<proteinExistence type="predicted"/>
<sequence length="52" mass="6001">MLSIVYKRFHRGPPRFEMRDFSLAFSIPLSQKGHNKAELERISGLKLQKGKG</sequence>